<feature type="binding site" evidence="13">
    <location>
        <begin position="320"/>
        <end position="324"/>
    </location>
    <ligand>
        <name>4-amino-2-methyl-5-(diphosphooxymethyl)pyrimidine</name>
        <dbReference type="ChEBI" id="CHEBI:57841"/>
    </ligand>
</feature>
<feature type="binding site" evidence="13">
    <location>
        <position position="449"/>
    </location>
    <ligand>
        <name>2-[(2R,5Z)-2-carboxy-4-methylthiazol-5(2H)-ylidene]ethyl phosphate</name>
        <dbReference type="ChEBI" id="CHEBI:62899"/>
    </ligand>
</feature>
<keyword evidence="17" id="KW-1185">Reference proteome</keyword>
<keyword evidence="8 13" id="KW-0784">Thiamine biosynthesis</keyword>
<keyword evidence="4" id="KW-0547">Nucleotide-binding</keyword>
<dbReference type="GO" id="GO:0009229">
    <property type="term" value="P:thiamine diphosphate biosynthetic process"/>
    <property type="evidence" value="ECO:0007669"/>
    <property type="project" value="UniProtKB-UniRule"/>
</dbReference>
<feature type="domain" description="Pyridoxamine kinase/Phosphomethylpyrimidine kinase" evidence="15">
    <location>
        <begin position="13"/>
        <end position="260"/>
    </location>
</feature>
<keyword evidence="2 13" id="KW-0808">Transferase</keyword>
<evidence type="ECO:0000256" key="10">
    <source>
        <dbReference type="ARBA" id="ARBA00047334"/>
    </source>
</evidence>
<evidence type="ECO:0000259" key="14">
    <source>
        <dbReference type="Pfam" id="PF02581"/>
    </source>
</evidence>
<evidence type="ECO:0000256" key="7">
    <source>
        <dbReference type="ARBA" id="ARBA00022842"/>
    </source>
</evidence>
<feature type="binding site" evidence="13">
    <location>
        <position position="372"/>
    </location>
    <ligand>
        <name>Mg(2+)</name>
        <dbReference type="ChEBI" id="CHEBI:18420"/>
    </ligand>
</feature>
<feature type="binding site" evidence="13">
    <location>
        <begin position="469"/>
        <end position="470"/>
    </location>
    <ligand>
        <name>2-[(2R,5Z)-2-carboxy-4-methylthiazol-5(2H)-ylidene]ethyl phosphate</name>
        <dbReference type="ChEBI" id="CHEBI:62899"/>
    </ligand>
</feature>
<evidence type="ECO:0000256" key="5">
    <source>
        <dbReference type="ARBA" id="ARBA00022777"/>
    </source>
</evidence>
<dbReference type="GO" id="GO:0009228">
    <property type="term" value="P:thiamine biosynthetic process"/>
    <property type="evidence" value="ECO:0007669"/>
    <property type="project" value="UniProtKB-KW"/>
</dbReference>
<dbReference type="NCBIfam" id="TIGR00097">
    <property type="entry name" value="HMP-P_kinase"/>
    <property type="match status" value="1"/>
</dbReference>
<keyword evidence="3 13" id="KW-0479">Metal-binding</keyword>
<evidence type="ECO:0000256" key="2">
    <source>
        <dbReference type="ARBA" id="ARBA00022679"/>
    </source>
</evidence>
<dbReference type="FunFam" id="3.20.20.70:FF:000064">
    <property type="entry name" value="Thiamine-phosphate synthase"/>
    <property type="match status" value="1"/>
</dbReference>
<comment type="cofactor">
    <cofactor evidence="13">
        <name>Mg(2+)</name>
        <dbReference type="ChEBI" id="CHEBI:18420"/>
    </cofactor>
    <text evidence="13">Binds 1 Mg(2+) ion per subunit.</text>
</comment>
<dbReference type="EC" id="2.5.1.3" evidence="13"/>
<evidence type="ECO:0000256" key="4">
    <source>
        <dbReference type="ARBA" id="ARBA00022741"/>
    </source>
</evidence>
<feature type="binding site" evidence="13">
    <location>
        <position position="352"/>
    </location>
    <ligand>
        <name>4-amino-2-methyl-5-(diphosphooxymethyl)pyrimidine</name>
        <dbReference type="ChEBI" id="CHEBI:57841"/>
    </ligand>
</feature>
<dbReference type="GO" id="GO:0008902">
    <property type="term" value="F:hydroxymethylpyrimidine kinase activity"/>
    <property type="evidence" value="ECO:0007669"/>
    <property type="project" value="TreeGrafter"/>
</dbReference>
<comment type="function">
    <text evidence="13">Condenses 4-methyl-5-(beta-hydroxyethyl)thiazole monophosphate (THZ-P) and 2-methyl-4-amino-5-hydroxymethyl pyrimidine pyrophosphate (HMP-PP) to form thiamine monophosphate (TMP).</text>
</comment>
<dbReference type="HAMAP" id="MF_00097">
    <property type="entry name" value="TMP_synthase"/>
    <property type="match status" value="1"/>
</dbReference>
<dbReference type="SUPFAM" id="SSF51391">
    <property type="entry name" value="Thiamin phosphate synthase"/>
    <property type="match status" value="1"/>
</dbReference>
<dbReference type="InterPro" id="IPR013785">
    <property type="entry name" value="Aldolase_TIM"/>
</dbReference>
<feature type="binding site" evidence="13">
    <location>
        <position position="420"/>
    </location>
    <ligand>
        <name>4-amino-2-methyl-5-(diphosphooxymethyl)pyrimidine</name>
        <dbReference type="ChEBI" id="CHEBI:57841"/>
    </ligand>
</feature>
<dbReference type="GO" id="GO:0005829">
    <property type="term" value="C:cytosol"/>
    <property type="evidence" value="ECO:0007669"/>
    <property type="project" value="TreeGrafter"/>
</dbReference>
<dbReference type="InterPro" id="IPR036206">
    <property type="entry name" value="ThiamineP_synth_sf"/>
</dbReference>
<dbReference type="CDD" id="cd01169">
    <property type="entry name" value="HMPP_kinase"/>
    <property type="match status" value="1"/>
</dbReference>
<dbReference type="GO" id="GO:0005524">
    <property type="term" value="F:ATP binding"/>
    <property type="evidence" value="ECO:0007669"/>
    <property type="project" value="UniProtKB-KW"/>
</dbReference>
<keyword evidence="6" id="KW-0067">ATP-binding</keyword>
<name>A0A0U2PIU5_9ALTE</name>
<dbReference type="InterPro" id="IPR004399">
    <property type="entry name" value="HMP/HMP-P_kinase_dom"/>
</dbReference>
<dbReference type="UniPathway" id="UPA00060">
    <property type="reaction ID" value="UER00138"/>
</dbReference>
<dbReference type="Gene3D" id="3.40.1190.20">
    <property type="match status" value="1"/>
</dbReference>
<dbReference type="InterPro" id="IPR013749">
    <property type="entry name" value="PM/HMP-P_kinase-1"/>
</dbReference>
<accession>A0A0U2PIU5</accession>
<evidence type="ECO:0000256" key="11">
    <source>
        <dbReference type="ARBA" id="ARBA00047851"/>
    </source>
</evidence>
<dbReference type="OrthoDB" id="9810880at2"/>
<dbReference type="NCBIfam" id="TIGR00693">
    <property type="entry name" value="thiE"/>
    <property type="match status" value="1"/>
</dbReference>
<evidence type="ECO:0000313" key="17">
    <source>
        <dbReference type="Proteomes" id="UP000068447"/>
    </source>
</evidence>
<comment type="catalytic activity">
    <reaction evidence="11 13">
        <text>2-(2-carboxy-4-methylthiazol-5-yl)ethyl phosphate + 4-amino-2-methyl-5-(diphosphooxymethyl)pyrimidine + 2 H(+) = thiamine phosphate + CO2 + diphosphate</text>
        <dbReference type="Rhea" id="RHEA:47848"/>
        <dbReference type="ChEBI" id="CHEBI:15378"/>
        <dbReference type="ChEBI" id="CHEBI:16526"/>
        <dbReference type="ChEBI" id="CHEBI:33019"/>
        <dbReference type="ChEBI" id="CHEBI:37575"/>
        <dbReference type="ChEBI" id="CHEBI:57841"/>
        <dbReference type="ChEBI" id="CHEBI:62890"/>
        <dbReference type="EC" id="2.5.1.3"/>
    </reaction>
</comment>
<dbReference type="GO" id="GO:0004789">
    <property type="term" value="F:thiamine-phosphate diphosphorylase activity"/>
    <property type="evidence" value="ECO:0007669"/>
    <property type="project" value="UniProtKB-UniRule"/>
</dbReference>
<dbReference type="InterPro" id="IPR034291">
    <property type="entry name" value="TMP_synthase"/>
</dbReference>
<dbReference type="Gene3D" id="3.20.20.70">
    <property type="entry name" value="Aldolase class I"/>
    <property type="match status" value="1"/>
</dbReference>
<dbReference type="AlphaFoldDB" id="A0A0U2PIU5"/>
<reference evidence="16 17" key="1">
    <citation type="submission" date="2015-12" db="EMBL/GenBank/DDBJ databases">
        <title>Complete genome of Lacimicrobium alkaliphilum KCTC 32984.</title>
        <authorList>
            <person name="Kim S.-G."/>
            <person name="Lee Y.-J."/>
        </authorList>
    </citation>
    <scope>NUCLEOTIDE SEQUENCE [LARGE SCALE GENOMIC DNA]</scope>
    <source>
        <strain evidence="16 17">YelD216</strain>
    </source>
</reference>
<dbReference type="GO" id="GO:0008972">
    <property type="term" value="F:phosphomethylpyrimidine kinase activity"/>
    <property type="evidence" value="ECO:0007669"/>
    <property type="project" value="InterPro"/>
</dbReference>
<organism evidence="16 17">
    <name type="scientific">Lacimicrobium alkaliphilum</name>
    <dbReference type="NCBI Taxonomy" id="1526571"/>
    <lineage>
        <taxon>Bacteria</taxon>
        <taxon>Pseudomonadati</taxon>
        <taxon>Pseudomonadota</taxon>
        <taxon>Gammaproteobacteria</taxon>
        <taxon>Alteromonadales</taxon>
        <taxon>Alteromonadaceae</taxon>
        <taxon>Lacimicrobium</taxon>
    </lineage>
</organism>
<evidence type="ECO:0000259" key="15">
    <source>
        <dbReference type="Pfam" id="PF08543"/>
    </source>
</evidence>
<dbReference type="InterPro" id="IPR022998">
    <property type="entry name" value="ThiamineP_synth_TenI"/>
</dbReference>
<feature type="domain" description="Thiamine phosphate synthase/TenI" evidence="14">
    <location>
        <begin position="303"/>
        <end position="472"/>
    </location>
</feature>
<keyword evidence="9" id="KW-0511">Multifunctional enzyme</keyword>
<dbReference type="RefSeq" id="WP_062481677.1">
    <property type="nucleotide sequence ID" value="NZ_CP013650.1"/>
</dbReference>
<dbReference type="Pfam" id="PF02581">
    <property type="entry name" value="TMP-TENI"/>
    <property type="match status" value="1"/>
</dbReference>
<feature type="binding site" evidence="13">
    <location>
        <begin position="417"/>
        <end position="419"/>
    </location>
    <ligand>
        <name>2-[(2R,5Z)-2-carboxy-4-methylthiazol-5(2H)-ylidene]ethyl phosphate</name>
        <dbReference type="ChEBI" id="CHEBI:62899"/>
    </ligand>
</feature>
<dbReference type="InterPro" id="IPR029056">
    <property type="entry name" value="Ribokinase-like"/>
</dbReference>
<dbReference type="SUPFAM" id="SSF53613">
    <property type="entry name" value="Ribokinase-like"/>
    <property type="match status" value="1"/>
</dbReference>
<feature type="binding site" evidence="13">
    <location>
        <position position="353"/>
    </location>
    <ligand>
        <name>Mg(2+)</name>
        <dbReference type="ChEBI" id="CHEBI:18420"/>
    </ligand>
</feature>
<evidence type="ECO:0000256" key="1">
    <source>
        <dbReference type="ARBA" id="ARBA00005165"/>
    </source>
</evidence>
<dbReference type="Proteomes" id="UP000068447">
    <property type="component" value="Chromosome"/>
</dbReference>
<evidence type="ECO:0000313" key="16">
    <source>
        <dbReference type="EMBL" id="ALS99405.1"/>
    </source>
</evidence>
<evidence type="ECO:0000256" key="9">
    <source>
        <dbReference type="ARBA" id="ARBA00023268"/>
    </source>
</evidence>
<keyword evidence="7 13" id="KW-0460">Magnesium</keyword>
<dbReference type="KEGG" id="lal:AT746_14820"/>
<dbReference type="GO" id="GO:0000287">
    <property type="term" value="F:magnesium ion binding"/>
    <property type="evidence" value="ECO:0007669"/>
    <property type="project" value="UniProtKB-UniRule"/>
</dbReference>
<proteinExistence type="inferred from homology"/>
<dbReference type="CDD" id="cd00564">
    <property type="entry name" value="TMP_TenI"/>
    <property type="match status" value="1"/>
</dbReference>
<dbReference type="PANTHER" id="PTHR20858:SF17">
    <property type="entry name" value="HYDROXYMETHYLPYRIMIDINE_PHOSPHOMETHYLPYRIMIDINE KINASE THI20-RELATED"/>
    <property type="match status" value="1"/>
</dbReference>
<protein>
    <recommendedName>
        <fullName evidence="13">Thiamine-phosphate synthase</fullName>
        <shortName evidence="13">TP synthase</shortName>
        <shortName evidence="13">TPS</shortName>
        <ecNumber evidence="13">2.5.1.3</ecNumber>
    </recommendedName>
    <alternativeName>
        <fullName evidence="13">Thiamine-phosphate pyrophosphorylase</fullName>
        <shortName evidence="13">TMP pyrophosphorylase</shortName>
        <shortName evidence="13">TMP-PPase</shortName>
    </alternativeName>
</protein>
<evidence type="ECO:0000256" key="3">
    <source>
        <dbReference type="ARBA" id="ARBA00022723"/>
    </source>
</evidence>
<evidence type="ECO:0000256" key="13">
    <source>
        <dbReference type="HAMAP-Rule" id="MF_00097"/>
    </source>
</evidence>
<evidence type="ECO:0000256" key="8">
    <source>
        <dbReference type="ARBA" id="ARBA00022977"/>
    </source>
</evidence>
<gene>
    <name evidence="13" type="primary">thiE</name>
    <name evidence="16" type="ORF">AT746_14820</name>
</gene>
<dbReference type="Pfam" id="PF08543">
    <property type="entry name" value="Phos_pyr_kin"/>
    <property type="match status" value="1"/>
</dbReference>
<comment type="catalytic activity">
    <reaction evidence="10 13">
        <text>4-methyl-5-(2-phosphooxyethyl)-thiazole + 4-amino-2-methyl-5-(diphosphooxymethyl)pyrimidine + H(+) = thiamine phosphate + diphosphate</text>
        <dbReference type="Rhea" id="RHEA:22328"/>
        <dbReference type="ChEBI" id="CHEBI:15378"/>
        <dbReference type="ChEBI" id="CHEBI:33019"/>
        <dbReference type="ChEBI" id="CHEBI:37575"/>
        <dbReference type="ChEBI" id="CHEBI:57841"/>
        <dbReference type="ChEBI" id="CHEBI:58296"/>
        <dbReference type="EC" id="2.5.1.3"/>
    </reaction>
</comment>
<feature type="binding site" evidence="13">
    <location>
        <position position="391"/>
    </location>
    <ligand>
        <name>4-amino-2-methyl-5-(diphosphooxymethyl)pyrimidine</name>
        <dbReference type="ChEBI" id="CHEBI:57841"/>
    </ligand>
</feature>
<keyword evidence="5" id="KW-0418">Kinase</keyword>
<comment type="pathway">
    <text evidence="1 13">Cofactor biosynthesis; thiamine diphosphate biosynthesis; thiamine phosphate from 4-amino-2-methyl-5-diphosphomethylpyrimidine and 4-methyl-5-(2-phosphoethyl)-thiazole: step 1/1.</text>
</comment>
<dbReference type="PANTHER" id="PTHR20858">
    <property type="entry name" value="PHOSPHOMETHYLPYRIMIDINE KINASE"/>
    <property type="match status" value="1"/>
</dbReference>
<comment type="similarity">
    <text evidence="13">Belongs to the thiamine-phosphate synthase family.</text>
</comment>
<dbReference type="NCBIfam" id="NF002904">
    <property type="entry name" value="PRK03512.1"/>
    <property type="match status" value="1"/>
</dbReference>
<evidence type="ECO:0000256" key="6">
    <source>
        <dbReference type="ARBA" id="ARBA00022840"/>
    </source>
</evidence>
<comment type="catalytic activity">
    <reaction evidence="12 13">
        <text>2-[(2R,5Z)-2-carboxy-4-methylthiazol-5(2H)-ylidene]ethyl phosphate + 4-amino-2-methyl-5-(diphosphooxymethyl)pyrimidine + 2 H(+) = thiamine phosphate + CO2 + diphosphate</text>
        <dbReference type="Rhea" id="RHEA:47844"/>
        <dbReference type="ChEBI" id="CHEBI:15378"/>
        <dbReference type="ChEBI" id="CHEBI:16526"/>
        <dbReference type="ChEBI" id="CHEBI:33019"/>
        <dbReference type="ChEBI" id="CHEBI:37575"/>
        <dbReference type="ChEBI" id="CHEBI:57841"/>
        <dbReference type="ChEBI" id="CHEBI:62899"/>
        <dbReference type="EC" id="2.5.1.3"/>
    </reaction>
</comment>
<dbReference type="STRING" id="1526571.AT746_14820"/>
<evidence type="ECO:0000256" key="12">
    <source>
        <dbReference type="ARBA" id="ARBA00047883"/>
    </source>
</evidence>
<dbReference type="EMBL" id="CP013650">
    <property type="protein sequence ID" value="ALS99405.1"/>
    <property type="molecule type" value="Genomic_DNA"/>
</dbReference>
<sequence length="495" mass="53346">MPKPIIWCVGGSDSGGGAGIQADLHTVQGLGGHACTLLSAITAQNSRCVERIQAVPVDMLSSQLDSLAADMLPKAIKIGMLADVSQVNLLGEFIGWLRQQQSGPFVVWDPVIRASSGAWLSEISPDHCKPLLQQVDLITPNAAELTWLTGIAPNDKPSLQQAARALLNKGVKAVLVKGGHLHWQQQDCTDYYFSKDRCWQLTSTRITTPHGHGTGCVYASAIATAMALDYPLDDAACIARAYINQGLKSATGLGSGPGPVAHLGWPQKLADFAVFQPDHKSAPSICGFPALKIRSLGLYPVVDSLDWVRKLLQWGVTTLQLRLKRTPDQQLEAEISQAIDLANCYKARLFINDHWQLAIKYRAFGVHLGQEDLEDADLKVIQQAGLALGISTHGYAELLRVIQLAPSYIALGHIFATNTKQMPSKPQGLERLKAYQALQQDIPTVAIGGISASKVDKVLACGVDGIAMVSAITAAGNPQQRVRQLLAKVECHYAQ</sequence>